<comment type="similarity">
    <text evidence="3">Belongs to the Nudix hydrolase family.</text>
</comment>
<dbReference type="PANTHER" id="PTHR43046:SF14">
    <property type="entry name" value="MUTT_NUDIX FAMILY PROTEIN"/>
    <property type="match status" value="1"/>
</dbReference>
<evidence type="ECO:0000256" key="1">
    <source>
        <dbReference type="ARBA" id="ARBA00001946"/>
    </source>
</evidence>
<evidence type="ECO:0000313" key="5">
    <source>
        <dbReference type="EMBL" id="TNM62698.1"/>
    </source>
</evidence>
<dbReference type="InterPro" id="IPR020084">
    <property type="entry name" value="NUDIX_hydrolase_CS"/>
</dbReference>
<evidence type="ECO:0000256" key="3">
    <source>
        <dbReference type="RuleBase" id="RU003476"/>
    </source>
</evidence>
<accession>A0A5C4XHE2</accession>
<name>A0A5C4XHE2_9HYPH</name>
<evidence type="ECO:0000259" key="4">
    <source>
        <dbReference type="PROSITE" id="PS51462"/>
    </source>
</evidence>
<dbReference type="InterPro" id="IPR000086">
    <property type="entry name" value="NUDIX_hydrolase_dom"/>
</dbReference>
<gene>
    <name evidence="5" type="ORF">FHP24_15820</name>
</gene>
<dbReference type="AlphaFoldDB" id="A0A5C4XHE2"/>
<dbReference type="Proteomes" id="UP000311605">
    <property type="component" value="Unassembled WGS sequence"/>
</dbReference>
<evidence type="ECO:0000313" key="6">
    <source>
        <dbReference type="Proteomes" id="UP000311605"/>
    </source>
</evidence>
<keyword evidence="6" id="KW-1185">Reference proteome</keyword>
<dbReference type="PROSITE" id="PS00893">
    <property type="entry name" value="NUDIX_BOX"/>
    <property type="match status" value="1"/>
</dbReference>
<dbReference type="PRINTS" id="PR00502">
    <property type="entry name" value="NUDIXFAMILY"/>
</dbReference>
<feature type="domain" description="Nudix hydrolase" evidence="4">
    <location>
        <begin position="21"/>
        <end position="156"/>
    </location>
</feature>
<evidence type="ECO:0000256" key="2">
    <source>
        <dbReference type="ARBA" id="ARBA00022801"/>
    </source>
</evidence>
<comment type="cofactor">
    <cofactor evidence="1">
        <name>Mg(2+)</name>
        <dbReference type="ChEBI" id="CHEBI:18420"/>
    </cofactor>
</comment>
<dbReference type="Pfam" id="PF00293">
    <property type="entry name" value="NUDIX"/>
    <property type="match status" value="1"/>
</dbReference>
<dbReference type="InterPro" id="IPR015797">
    <property type="entry name" value="NUDIX_hydrolase-like_dom_sf"/>
</dbReference>
<dbReference type="EMBL" id="VDMN01000003">
    <property type="protein sequence ID" value="TNM62698.1"/>
    <property type="molecule type" value="Genomic_DNA"/>
</dbReference>
<protein>
    <submittedName>
        <fullName evidence="5">NUDIX hydrolase</fullName>
    </submittedName>
</protein>
<dbReference type="Gene3D" id="3.90.79.10">
    <property type="entry name" value="Nucleoside Triphosphate Pyrophosphohydrolase"/>
    <property type="match status" value="1"/>
</dbReference>
<dbReference type="CDD" id="cd04688">
    <property type="entry name" value="NUDIX_Hydrolase"/>
    <property type="match status" value="1"/>
</dbReference>
<proteinExistence type="inferred from homology"/>
<dbReference type="OrthoDB" id="9804442at2"/>
<keyword evidence="2 3" id="KW-0378">Hydrolase</keyword>
<dbReference type="SUPFAM" id="SSF55811">
    <property type="entry name" value="Nudix"/>
    <property type="match status" value="1"/>
</dbReference>
<dbReference type="PROSITE" id="PS51462">
    <property type="entry name" value="NUDIX"/>
    <property type="match status" value="1"/>
</dbReference>
<dbReference type="GO" id="GO:0016787">
    <property type="term" value="F:hydrolase activity"/>
    <property type="evidence" value="ECO:0007669"/>
    <property type="project" value="UniProtKB-KW"/>
</dbReference>
<organism evidence="5 6">
    <name type="scientific">Aliirhizobium smilacinae</name>
    <dbReference type="NCBI Taxonomy" id="1395944"/>
    <lineage>
        <taxon>Bacteria</taxon>
        <taxon>Pseudomonadati</taxon>
        <taxon>Pseudomonadota</taxon>
        <taxon>Alphaproteobacteria</taxon>
        <taxon>Hyphomicrobiales</taxon>
        <taxon>Rhizobiaceae</taxon>
        <taxon>Aliirhizobium</taxon>
    </lineage>
</organism>
<dbReference type="PANTHER" id="PTHR43046">
    <property type="entry name" value="GDP-MANNOSE MANNOSYL HYDROLASE"/>
    <property type="match status" value="1"/>
</dbReference>
<sequence>MSKKDKPQDLRIRMKFKPKRIFQMRIAGLAFRDGYVLVHRAVHESFWTFPGGRAEMGETSEETLKREMVEELGVTAEVGPLLWVAENFFHYEDKDWHELGFYYRMELPESFPFHPTEIVHRVVDTHELEFKWVPATTEALRALDIPPYFIAEEIETLPTSPRHIVQRDGDLDLKD</sequence>
<reference evidence="5 6" key="1">
    <citation type="submission" date="2019-06" db="EMBL/GenBank/DDBJ databases">
        <title>The draft genome of Rhizobium smilacinae PTYR-5.</title>
        <authorList>
            <person name="Liu L."/>
            <person name="Li L."/>
            <person name="Zhang X."/>
        </authorList>
    </citation>
    <scope>NUCLEOTIDE SEQUENCE [LARGE SCALE GENOMIC DNA]</scope>
    <source>
        <strain evidence="5 6">PTYR-5</strain>
    </source>
</reference>
<dbReference type="InterPro" id="IPR020476">
    <property type="entry name" value="Nudix_hydrolase"/>
</dbReference>
<comment type="caution">
    <text evidence="5">The sequence shown here is derived from an EMBL/GenBank/DDBJ whole genome shotgun (WGS) entry which is preliminary data.</text>
</comment>